<sequence>MQSVGVAWNRAQALCRKWWGSDDEVLAFGTDVAGRAEAGDPVAVMLAVAHLENDLAALAAPDIRAALADVADRFGAGRPGHPRVREAHHLFGAVFFQVGDEERARRHLRLAGRTSPHPLAWGYRPAHEKRFTKALRALR</sequence>
<dbReference type="Proteomes" id="UP000242367">
    <property type="component" value="Unassembled WGS sequence"/>
</dbReference>
<dbReference type="RefSeq" id="WP_103565478.1">
    <property type="nucleotide sequence ID" value="NZ_MTBP01000004.1"/>
</dbReference>
<evidence type="ECO:0008006" key="3">
    <source>
        <dbReference type="Google" id="ProtNLM"/>
    </source>
</evidence>
<evidence type="ECO:0000313" key="2">
    <source>
        <dbReference type="Proteomes" id="UP000242367"/>
    </source>
</evidence>
<accession>A0A2P4UCP2</accession>
<dbReference type="EMBL" id="MTBP01000004">
    <property type="protein sequence ID" value="POM22792.1"/>
    <property type="molecule type" value="Genomic_DNA"/>
</dbReference>
<dbReference type="AlphaFoldDB" id="A0A2P4UCP2"/>
<protein>
    <recommendedName>
        <fullName evidence="3">Tetratricopeptide repeat protein</fullName>
    </recommendedName>
</protein>
<comment type="caution">
    <text evidence="1">The sequence shown here is derived from an EMBL/GenBank/DDBJ whole genome shotgun (WGS) entry which is preliminary data.</text>
</comment>
<organism evidence="1 2">
    <name type="scientific">Actinomadura rubteroloni</name>
    <dbReference type="NCBI Taxonomy" id="1926885"/>
    <lineage>
        <taxon>Bacteria</taxon>
        <taxon>Bacillati</taxon>
        <taxon>Actinomycetota</taxon>
        <taxon>Actinomycetes</taxon>
        <taxon>Streptosporangiales</taxon>
        <taxon>Thermomonosporaceae</taxon>
        <taxon>Actinomadura</taxon>
    </lineage>
</organism>
<keyword evidence="2" id="KW-1185">Reference proteome</keyword>
<proteinExistence type="predicted"/>
<gene>
    <name evidence="1" type="ORF">BTM25_49970</name>
</gene>
<reference evidence="1 2" key="1">
    <citation type="journal article" date="2017" name="Chemistry">
        <title>Isolation, Biosynthesis and Chemical Modifications of Rubterolones A-F: Rare Tropolone Alkaloids from Actinomadura sp. 5-2.</title>
        <authorList>
            <person name="Guo H."/>
            <person name="Benndorf R."/>
            <person name="Leichnitz D."/>
            <person name="Klassen J.L."/>
            <person name="Vollmers J."/>
            <person name="Gorls H."/>
            <person name="Steinacker M."/>
            <person name="Weigel C."/>
            <person name="Dahse H.M."/>
            <person name="Kaster A.K."/>
            <person name="de Beer Z.W."/>
            <person name="Poulsen M."/>
            <person name="Beemelmanns C."/>
        </authorList>
    </citation>
    <scope>NUCLEOTIDE SEQUENCE [LARGE SCALE GENOMIC DNA]</scope>
    <source>
        <strain evidence="1 2">5-2</strain>
    </source>
</reference>
<evidence type="ECO:0000313" key="1">
    <source>
        <dbReference type="EMBL" id="POM22792.1"/>
    </source>
</evidence>
<name>A0A2P4UCP2_9ACTN</name>